<proteinExistence type="predicted"/>
<dbReference type="AlphaFoldDB" id="A0A8X6QAU8"/>
<comment type="caution">
    <text evidence="1">The sequence shown here is derived from an EMBL/GenBank/DDBJ whole genome shotgun (WGS) entry which is preliminary data.</text>
</comment>
<organism evidence="1 2">
    <name type="scientific">Nephila pilipes</name>
    <name type="common">Giant wood spider</name>
    <name type="synonym">Nephila maculata</name>
    <dbReference type="NCBI Taxonomy" id="299642"/>
    <lineage>
        <taxon>Eukaryota</taxon>
        <taxon>Metazoa</taxon>
        <taxon>Ecdysozoa</taxon>
        <taxon>Arthropoda</taxon>
        <taxon>Chelicerata</taxon>
        <taxon>Arachnida</taxon>
        <taxon>Araneae</taxon>
        <taxon>Araneomorphae</taxon>
        <taxon>Entelegynae</taxon>
        <taxon>Araneoidea</taxon>
        <taxon>Nephilidae</taxon>
        <taxon>Nephila</taxon>
    </lineage>
</organism>
<evidence type="ECO:0000313" key="2">
    <source>
        <dbReference type="Proteomes" id="UP000887013"/>
    </source>
</evidence>
<evidence type="ECO:0000313" key="1">
    <source>
        <dbReference type="EMBL" id="GFU08462.1"/>
    </source>
</evidence>
<sequence length="112" mass="12981">MYLRASSLLISGTNLFMNLHKHRQNTSPCHRPTSQSAHEPCYHSLQEPLFSHHHLDWKPKKRQRNRRLLTTHLLLRCGGVRKLAARVNTTAHLATQWANSVFFTSGLRVAKY</sequence>
<reference evidence="1" key="1">
    <citation type="submission" date="2020-08" db="EMBL/GenBank/DDBJ databases">
        <title>Multicomponent nature underlies the extraordinary mechanical properties of spider dragline silk.</title>
        <authorList>
            <person name="Kono N."/>
            <person name="Nakamura H."/>
            <person name="Mori M."/>
            <person name="Yoshida Y."/>
            <person name="Ohtoshi R."/>
            <person name="Malay A.D."/>
            <person name="Moran D.A.P."/>
            <person name="Tomita M."/>
            <person name="Numata K."/>
            <person name="Arakawa K."/>
        </authorList>
    </citation>
    <scope>NUCLEOTIDE SEQUENCE</scope>
</reference>
<dbReference type="EMBL" id="BMAW01124568">
    <property type="protein sequence ID" value="GFU08462.1"/>
    <property type="molecule type" value="Genomic_DNA"/>
</dbReference>
<dbReference type="Proteomes" id="UP000887013">
    <property type="component" value="Unassembled WGS sequence"/>
</dbReference>
<protein>
    <submittedName>
        <fullName evidence="1">Uncharacterized protein</fullName>
    </submittedName>
</protein>
<name>A0A8X6QAU8_NEPPI</name>
<accession>A0A8X6QAU8</accession>
<gene>
    <name evidence="1" type="ORF">NPIL_615071</name>
</gene>
<keyword evidence="2" id="KW-1185">Reference proteome</keyword>